<protein>
    <submittedName>
        <fullName evidence="1">Uncharacterized protein</fullName>
    </submittedName>
</protein>
<name>A0A0D0A1K0_9AGAM</name>
<sequence>MECASRHTGGISQLRGLRRHDVVGTGWMIHGRSFRSTNTLWGKIDSGLYVKDLRKLENVPSTFSRGHLQPPTLAST</sequence>
<dbReference type="Proteomes" id="UP000054018">
    <property type="component" value="Unassembled WGS sequence"/>
</dbReference>
<evidence type="ECO:0000313" key="1">
    <source>
        <dbReference type="EMBL" id="KIK28337.1"/>
    </source>
</evidence>
<gene>
    <name evidence="1" type="ORF">PISMIDRAFT_674063</name>
</gene>
<accession>A0A0D0A1K0</accession>
<dbReference type="HOGENOM" id="CLU_2655458_0_0_1"/>
<organism evidence="1 2">
    <name type="scientific">Pisolithus microcarpus 441</name>
    <dbReference type="NCBI Taxonomy" id="765257"/>
    <lineage>
        <taxon>Eukaryota</taxon>
        <taxon>Fungi</taxon>
        <taxon>Dikarya</taxon>
        <taxon>Basidiomycota</taxon>
        <taxon>Agaricomycotina</taxon>
        <taxon>Agaricomycetes</taxon>
        <taxon>Agaricomycetidae</taxon>
        <taxon>Boletales</taxon>
        <taxon>Sclerodermatineae</taxon>
        <taxon>Pisolithaceae</taxon>
        <taxon>Pisolithus</taxon>
    </lineage>
</organism>
<dbReference type="EMBL" id="KN833693">
    <property type="protein sequence ID" value="KIK28337.1"/>
    <property type="molecule type" value="Genomic_DNA"/>
</dbReference>
<dbReference type="AlphaFoldDB" id="A0A0D0A1K0"/>
<reference evidence="2" key="2">
    <citation type="submission" date="2015-01" db="EMBL/GenBank/DDBJ databases">
        <title>Evolutionary Origins and Diversification of the Mycorrhizal Mutualists.</title>
        <authorList>
            <consortium name="DOE Joint Genome Institute"/>
            <consortium name="Mycorrhizal Genomics Consortium"/>
            <person name="Kohler A."/>
            <person name="Kuo A."/>
            <person name="Nagy L.G."/>
            <person name="Floudas D."/>
            <person name="Copeland A."/>
            <person name="Barry K.W."/>
            <person name="Cichocki N."/>
            <person name="Veneault-Fourrey C."/>
            <person name="LaButti K."/>
            <person name="Lindquist E.A."/>
            <person name="Lipzen A."/>
            <person name="Lundell T."/>
            <person name="Morin E."/>
            <person name="Murat C."/>
            <person name="Riley R."/>
            <person name="Ohm R."/>
            <person name="Sun H."/>
            <person name="Tunlid A."/>
            <person name="Henrissat B."/>
            <person name="Grigoriev I.V."/>
            <person name="Hibbett D.S."/>
            <person name="Martin F."/>
        </authorList>
    </citation>
    <scope>NUCLEOTIDE SEQUENCE [LARGE SCALE GENOMIC DNA]</scope>
    <source>
        <strain evidence="2">441</strain>
    </source>
</reference>
<proteinExistence type="predicted"/>
<keyword evidence="2" id="KW-1185">Reference proteome</keyword>
<evidence type="ECO:0000313" key="2">
    <source>
        <dbReference type="Proteomes" id="UP000054018"/>
    </source>
</evidence>
<reference evidence="1 2" key="1">
    <citation type="submission" date="2014-04" db="EMBL/GenBank/DDBJ databases">
        <authorList>
            <consortium name="DOE Joint Genome Institute"/>
            <person name="Kuo A."/>
            <person name="Kohler A."/>
            <person name="Costa M.D."/>
            <person name="Nagy L.G."/>
            <person name="Floudas D."/>
            <person name="Copeland A."/>
            <person name="Barry K.W."/>
            <person name="Cichocki N."/>
            <person name="Veneault-Fourrey C."/>
            <person name="LaButti K."/>
            <person name="Lindquist E.A."/>
            <person name="Lipzen A."/>
            <person name="Lundell T."/>
            <person name="Morin E."/>
            <person name="Murat C."/>
            <person name="Sun H."/>
            <person name="Tunlid A."/>
            <person name="Henrissat B."/>
            <person name="Grigoriev I.V."/>
            <person name="Hibbett D.S."/>
            <person name="Martin F."/>
            <person name="Nordberg H.P."/>
            <person name="Cantor M.N."/>
            <person name="Hua S.X."/>
        </authorList>
    </citation>
    <scope>NUCLEOTIDE SEQUENCE [LARGE SCALE GENOMIC DNA]</scope>
    <source>
        <strain evidence="1 2">441</strain>
    </source>
</reference>